<feature type="chain" id="PRO_5012193529" description="FAD-binding PCMH-type domain-containing protein" evidence="1">
    <location>
        <begin position="22"/>
        <end position="567"/>
    </location>
</feature>
<protein>
    <recommendedName>
        <fullName evidence="2">FAD-binding PCMH-type domain-containing protein</fullName>
    </recommendedName>
</protein>
<proteinExistence type="predicted"/>
<dbReference type="InterPro" id="IPR016169">
    <property type="entry name" value="FAD-bd_PCMH_sub2"/>
</dbReference>
<dbReference type="PROSITE" id="PS51387">
    <property type="entry name" value="FAD_PCMH"/>
    <property type="match status" value="1"/>
</dbReference>
<feature type="domain" description="FAD-binding PCMH-type" evidence="2">
    <location>
        <begin position="68"/>
        <end position="266"/>
    </location>
</feature>
<dbReference type="InterPro" id="IPR016166">
    <property type="entry name" value="FAD-bd_PCMH"/>
</dbReference>
<dbReference type="InterPro" id="IPR010031">
    <property type="entry name" value="FAD_lactone_oxidase-like"/>
</dbReference>
<dbReference type="Pfam" id="PF01565">
    <property type="entry name" value="FAD_binding_4"/>
    <property type="match status" value="1"/>
</dbReference>
<dbReference type="PANTHER" id="PTHR43762:SF1">
    <property type="entry name" value="D-ARABINONO-1,4-LACTONE OXIDASE"/>
    <property type="match status" value="1"/>
</dbReference>
<dbReference type="PANTHER" id="PTHR43762">
    <property type="entry name" value="L-GULONOLACTONE OXIDASE"/>
    <property type="match status" value="1"/>
</dbReference>
<sequence>MNRTTILYFAICLARVGGLNGEEMRDSRLSSCGRNDDQCFTNWYKSVGVGGVVDEIVNPTNQQNTGLIIDESKSFLNGLTLLTELVDRVYSEGLRTRAHGSKWSLNNMAYTDDVVVNSQGLTYRKIGIEDETHVTPEYKDIRNRLAIVQSGVMTTDINKDLSEQSLALSTNAATDGQRLVGAISTGTHGSAVNYGSMPEFVRAIHIVIPGEHVLIQRASDPVITESFGEWLGGARVINDDTLFNAAVVSFGSFGIIHALIIEAEPLYKLRLQSKQFNYDQVRPVLESLDPSSLGFEGIGSELPFHFEVAINVYRRNNGGCFVRLFEKVAVTDQAFSTQAEGNVFSREGTNDTDIDLYEAMGTAFRPTMGLLPSAFLKRRVYGRVLQIVLRNFFKTNRRWLQGTSRKPHEWFTSRNNGSPSTTSPIAGTGLEFGVPADRVVEVIEIIFDIVRDDPLAGQIAMRFIKKSSATLGFNKYDLTATVEMSGPYDDVFFRNQGRVRQKIKDAIAASGIPHTYHWGQGLPINDVWVRNAYGSSVDEWKQARLDFLGDAIDTFSNDLLEDLGLYP</sequence>
<dbReference type="GO" id="GO:0071949">
    <property type="term" value="F:FAD binding"/>
    <property type="evidence" value="ECO:0007669"/>
    <property type="project" value="InterPro"/>
</dbReference>
<feature type="signal peptide" evidence="1">
    <location>
        <begin position="1"/>
        <end position="21"/>
    </location>
</feature>
<dbReference type="GO" id="GO:0016899">
    <property type="term" value="F:oxidoreductase activity, acting on the CH-OH group of donors, oxygen as acceptor"/>
    <property type="evidence" value="ECO:0007669"/>
    <property type="project" value="InterPro"/>
</dbReference>
<dbReference type="InterPro" id="IPR006094">
    <property type="entry name" value="Oxid_FAD_bind_N"/>
</dbReference>
<keyword evidence="1" id="KW-0732">Signal</keyword>
<accession>A0A1Z5JSP2</accession>
<dbReference type="Proteomes" id="UP000198406">
    <property type="component" value="Unassembled WGS sequence"/>
</dbReference>
<dbReference type="EMBL" id="BDSP01000111">
    <property type="protein sequence ID" value="GAX17044.1"/>
    <property type="molecule type" value="Genomic_DNA"/>
</dbReference>
<dbReference type="InParanoid" id="A0A1Z5JSP2"/>
<dbReference type="InterPro" id="IPR036318">
    <property type="entry name" value="FAD-bd_PCMH-like_sf"/>
</dbReference>
<evidence type="ECO:0000313" key="4">
    <source>
        <dbReference type="Proteomes" id="UP000198406"/>
    </source>
</evidence>
<name>A0A1Z5JSP2_FISSO</name>
<dbReference type="Gene3D" id="3.30.465.10">
    <property type="match status" value="1"/>
</dbReference>
<dbReference type="AlphaFoldDB" id="A0A1Z5JSP2"/>
<reference evidence="3 4" key="1">
    <citation type="journal article" date="2015" name="Plant Cell">
        <title>Oil accumulation by the oleaginous diatom Fistulifera solaris as revealed by the genome and transcriptome.</title>
        <authorList>
            <person name="Tanaka T."/>
            <person name="Maeda Y."/>
            <person name="Veluchamy A."/>
            <person name="Tanaka M."/>
            <person name="Abida H."/>
            <person name="Marechal E."/>
            <person name="Bowler C."/>
            <person name="Muto M."/>
            <person name="Sunaga Y."/>
            <person name="Tanaka M."/>
            <person name="Yoshino T."/>
            <person name="Taniguchi T."/>
            <person name="Fukuda Y."/>
            <person name="Nemoto M."/>
            <person name="Matsumoto M."/>
            <person name="Wong P.S."/>
            <person name="Aburatani S."/>
            <person name="Fujibuchi W."/>
        </authorList>
    </citation>
    <scope>NUCLEOTIDE SEQUENCE [LARGE SCALE GENOMIC DNA]</scope>
    <source>
        <strain evidence="3 4">JPCC DA0580</strain>
    </source>
</reference>
<evidence type="ECO:0000313" key="3">
    <source>
        <dbReference type="EMBL" id="GAX17044.1"/>
    </source>
</evidence>
<comment type="caution">
    <text evidence="3">The sequence shown here is derived from an EMBL/GenBank/DDBJ whole genome shotgun (WGS) entry which is preliminary data.</text>
</comment>
<evidence type="ECO:0000259" key="2">
    <source>
        <dbReference type="PROSITE" id="PS51387"/>
    </source>
</evidence>
<organism evidence="3 4">
    <name type="scientific">Fistulifera solaris</name>
    <name type="common">Oleaginous diatom</name>
    <dbReference type="NCBI Taxonomy" id="1519565"/>
    <lineage>
        <taxon>Eukaryota</taxon>
        <taxon>Sar</taxon>
        <taxon>Stramenopiles</taxon>
        <taxon>Ochrophyta</taxon>
        <taxon>Bacillariophyta</taxon>
        <taxon>Bacillariophyceae</taxon>
        <taxon>Bacillariophycidae</taxon>
        <taxon>Naviculales</taxon>
        <taxon>Naviculaceae</taxon>
        <taxon>Fistulifera</taxon>
    </lineage>
</organism>
<dbReference type="OrthoDB" id="73644at2759"/>
<keyword evidence="4" id="KW-1185">Reference proteome</keyword>
<gene>
    <name evidence="3" type="ORF">FisN_5Hh429</name>
</gene>
<dbReference type="SUPFAM" id="SSF56176">
    <property type="entry name" value="FAD-binding/transporter-associated domain-like"/>
    <property type="match status" value="1"/>
</dbReference>
<evidence type="ECO:0000256" key="1">
    <source>
        <dbReference type="SAM" id="SignalP"/>
    </source>
</evidence>